<sequence length="150" mass="15960">MGRRTIRDSSSGGSLVPTKARGRIGEAGAGDGRERERGGGGWPYLDWTAGRGRGRGRGRALLVSGLEDGEATGESAAGTAIVSSTELPPLPVCLWPKRRRGARRNNRLAFDPVFITDGRSGPHRTHARANPPCSARCWCRRAGGVNAICR</sequence>
<feature type="region of interest" description="Disordered" evidence="1">
    <location>
        <begin position="1"/>
        <end position="41"/>
    </location>
</feature>
<protein>
    <submittedName>
        <fullName evidence="2">Uncharacterized protein</fullName>
    </submittedName>
</protein>
<reference evidence="3" key="2">
    <citation type="journal article" date="2018" name="Plant J.">
        <title>The Sorghum bicolor reference genome: improved assembly, gene annotations, a transcriptome atlas, and signatures of genome organization.</title>
        <authorList>
            <person name="McCormick R.F."/>
            <person name="Truong S.K."/>
            <person name="Sreedasyam A."/>
            <person name="Jenkins J."/>
            <person name="Shu S."/>
            <person name="Sims D."/>
            <person name="Kennedy M."/>
            <person name="Amirebrahimi M."/>
            <person name="Weers B.D."/>
            <person name="McKinley B."/>
            <person name="Mattison A."/>
            <person name="Morishige D.T."/>
            <person name="Grimwood J."/>
            <person name="Schmutz J."/>
            <person name="Mullet J.E."/>
        </authorList>
    </citation>
    <scope>NUCLEOTIDE SEQUENCE [LARGE SCALE GENOMIC DNA]</scope>
    <source>
        <strain evidence="3">cv. BTx623</strain>
    </source>
</reference>
<evidence type="ECO:0000313" key="2">
    <source>
        <dbReference type="EMBL" id="KXG31916.1"/>
    </source>
</evidence>
<dbReference type="Proteomes" id="UP000000768">
    <property type="component" value="Chromosome 3"/>
</dbReference>
<dbReference type="Gramene" id="KXG31916">
    <property type="protein sequence ID" value="KXG31916"/>
    <property type="gene ID" value="SORBI_3003G076300"/>
</dbReference>
<dbReference type="InParanoid" id="A0A1B6Q1W0"/>
<evidence type="ECO:0000313" key="3">
    <source>
        <dbReference type="Proteomes" id="UP000000768"/>
    </source>
</evidence>
<dbReference type="AlphaFoldDB" id="A0A1B6Q1W0"/>
<organism evidence="2 3">
    <name type="scientific">Sorghum bicolor</name>
    <name type="common">Sorghum</name>
    <name type="synonym">Sorghum vulgare</name>
    <dbReference type="NCBI Taxonomy" id="4558"/>
    <lineage>
        <taxon>Eukaryota</taxon>
        <taxon>Viridiplantae</taxon>
        <taxon>Streptophyta</taxon>
        <taxon>Embryophyta</taxon>
        <taxon>Tracheophyta</taxon>
        <taxon>Spermatophyta</taxon>
        <taxon>Magnoliopsida</taxon>
        <taxon>Liliopsida</taxon>
        <taxon>Poales</taxon>
        <taxon>Poaceae</taxon>
        <taxon>PACMAD clade</taxon>
        <taxon>Panicoideae</taxon>
        <taxon>Andropogonodae</taxon>
        <taxon>Andropogoneae</taxon>
        <taxon>Sorghinae</taxon>
        <taxon>Sorghum</taxon>
    </lineage>
</organism>
<name>A0A1B6Q1W0_SORBI</name>
<gene>
    <name evidence="2" type="ORF">SORBI_3003G076300</name>
</gene>
<dbReference type="EMBL" id="CM000762">
    <property type="protein sequence ID" value="KXG31916.1"/>
    <property type="molecule type" value="Genomic_DNA"/>
</dbReference>
<accession>A0A1B6Q1W0</accession>
<proteinExistence type="predicted"/>
<evidence type="ECO:0000256" key="1">
    <source>
        <dbReference type="SAM" id="MobiDB-lite"/>
    </source>
</evidence>
<reference evidence="2 3" key="1">
    <citation type="journal article" date="2009" name="Nature">
        <title>The Sorghum bicolor genome and the diversification of grasses.</title>
        <authorList>
            <person name="Paterson A.H."/>
            <person name="Bowers J.E."/>
            <person name="Bruggmann R."/>
            <person name="Dubchak I."/>
            <person name="Grimwood J."/>
            <person name="Gundlach H."/>
            <person name="Haberer G."/>
            <person name="Hellsten U."/>
            <person name="Mitros T."/>
            <person name="Poliakov A."/>
            <person name="Schmutz J."/>
            <person name="Spannagl M."/>
            <person name="Tang H."/>
            <person name="Wang X."/>
            <person name="Wicker T."/>
            <person name="Bharti A.K."/>
            <person name="Chapman J."/>
            <person name="Feltus F.A."/>
            <person name="Gowik U."/>
            <person name="Grigoriev I.V."/>
            <person name="Lyons E."/>
            <person name="Maher C.A."/>
            <person name="Martis M."/>
            <person name="Narechania A."/>
            <person name="Otillar R.P."/>
            <person name="Penning B.W."/>
            <person name="Salamov A.A."/>
            <person name="Wang Y."/>
            <person name="Zhang L."/>
            <person name="Carpita N.C."/>
            <person name="Freeling M."/>
            <person name="Gingle A.R."/>
            <person name="Hash C.T."/>
            <person name="Keller B."/>
            <person name="Klein P."/>
            <person name="Kresovich S."/>
            <person name="McCann M.C."/>
            <person name="Ming R."/>
            <person name="Peterson D.G."/>
            <person name="Mehboob-ur-Rahman"/>
            <person name="Ware D."/>
            <person name="Westhoff P."/>
            <person name="Mayer K.F."/>
            <person name="Messing J."/>
            <person name="Rokhsar D.S."/>
        </authorList>
    </citation>
    <scope>NUCLEOTIDE SEQUENCE [LARGE SCALE GENOMIC DNA]</scope>
    <source>
        <strain evidence="3">cv. BTx623</strain>
    </source>
</reference>
<keyword evidence="3" id="KW-1185">Reference proteome</keyword>